<dbReference type="Pfam" id="PF23562">
    <property type="entry name" value="AMP-binding_C_3"/>
    <property type="match status" value="1"/>
</dbReference>
<keyword evidence="2 7" id="KW-0436">Ligase</keyword>
<dbReference type="PROSITE" id="PS00455">
    <property type="entry name" value="AMP_BINDING"/>
    <property type="match status" value="1"/>
</dbReference>
<proteinExistence type="inferred from homology"/>
<keyword evidence="8" id="KW-1185">Reference proteome</keyword>
<dbReference type="Gene3D" id="3.40.50.12780">
    <property type="entry name" value="N-terminal domain of ligase-like"/>
    <property type="match status" value="1"/>
</dbReference>
<dbReference type="PANTHER" id="PTHR43272:SF32">
    <property type="entry name" value="AMP-DEPENDENT SYNTHETASE_LIGASE DOMAIN-CONTAINING PROTEIN"/>
    <property type="match status" value="1"/>
</dbReference>
<dbReference type="PANTHER" id="PTHR43272">
    <property type="entry name" value="LONG-CHAIN-FATTY-ACID--COA LIGASE"/>
    <property type="match status" value="1"/>
</dbReference>
<dbReference type="GO" id="GO:0016020">
    <property type="term" value="C:membrane"/>
    <property type="evidence" value="ECO:0007669"/>
    <property type="project" value="TreeGrafter"/>
</dbReference>
<reference evidence="7 8" key="1">
    <citation type="submission" date="2020-08" db="EMBL/GenBank/DDBJ databases">
        <authorList>
            <person name="Mo P."/>
        </authorList>
    </citation>
    <scope>NUCLEOTIDE SEQUENCE [LARGE SCALE GENOMIC DNA]</scope>
    <source>
        <strain evidence="7 8">CGMCC 4.1532</strain>
    </source>
</reference>
<dbReference type="CDD" id="cd05907">
    <property type="entry name" value="VL_LC_FACS_like"/>
    <property type="match status" value="1"/>
</dbReference>
<evidence type="ECO:0000259" key="6">
    <source>
        <dbReference type="Pfam" id="PF00501"/>
    </source>
</evidence>
<accession>A0A7G7MSE5</accession>
<dbReference type="KEGG" id="ppel:H6H00_19280"/>
<dbReference type="InterPro" id="IPR042099">
    <property type="entry name" value="ANL_N_sf"/>
</dbReference>
<feature type="domain" description="AMP-dependent synthetase/ligase" evidence="6">
    <location>
        <begin position="13"/>
        <end position="417"/>
    </location>
</feature>
<protein>
    <recommendedName>
        <fullName evidence="5">Acyl-CoA synthetase</fullName>
    </recommendedName>
</protein>
<comment type="similarity">
    <text evidence="1">Belongs to the ATP-dependent AMP-binding enzyme family.</text>
</comment>
<dbReference type="AlphaFoldDB" id="A0A7G7MSE5"/>
<name>A0A7G7MSE5_9PSEU</name>
<gene>
    <name evidence="7" type="ORF">H6H00_19280</name>
</gene>
<evidence type="ECO:0000256" key="1">
    <source>
        <dbReference type="ARBA" id="ARBA00006432"/>
    </source>
</evidence>
<evidence type="ECO:0000256" key="3">
    <source>
        <dbReference type="ARBA" id="ARBA00022832"/>
    </source>
</evidence>
<organism evidence="7 8">
    <name type="scientific">Pseudonocardia petroleophila</name>
    <dbReference type="NCBI Taxonomy" id="37331"/>
    <lineage>
        <taxon>Bacteria</taxon>
        <taxon>Bacillati</taxon>
        <taxon>Actinomycetota</taxon>
        <taxon>Actinomycetes</taxon>
        <taxon>Pseudonocardiales</taxon>
        <taxon>Pseudonocardiaceae</taxon>
        <taxon>Pseudonocardia</taxon>
    </lineage>
</organism>
<evidence type="ECO:0000256" key="2">
    <source>
        <dbReference type="ARBA" id="ARBA00022598"/>
    </source>
</evidence>
<keyword evidence="4" id="KW-0443">Lipid metabolism</keyword>
<dbReference type="Proteomes" id="UP000515728">
    <property type="component" value="Chromosome"/>
</dbReference>
<sequence length="592" mass="62501">MPLDGAQTLPQVFARTAARFADDIALRTVGEPLTLTWSQYRGRVAEVAGGLAGLGVRRGDSVGLMLANRPEFFVVDTAAQHLGATPFSVYNTSSAEQVGYLFSDAGNRVVVTERQFLPVVRAALALGGAVEHVVVVDGPGEDATMSLDDLVAAAPAGFDLDAASALVEPGDVATLIYTSGTTGPPKGVELTHANLVAQWNMLVRTWPIRPGGRIVSYLPAAHIADRTIGIYLANNLGYTVTCCPDPSRLAAALAECRPTIFLAVPRVWEKLKAAVEAQVAAAPPEFRAAFDDAMEANLARVRAQQAGTEPDAETARRASSGEEAVLAPLRARLGLDAAEVRLVGAAPTPMPVHEFFAALGLMMAEVWGMSELSPIATWNPPGRIKLGTCGTALPGVEVRLAEDGEVLVRGPIVMRGYRNQPEKTAEAVDEQGFMHSGDVGRIDAEGYLTIIDRKKELIINSGGKNMSPANIEAALKSGSPLIGQAVCFGDARPYNVAILVLDAEAVPAFAAAHGLDGSDLAAFSQDPAVIAEVGDGVARANATLSRIEQIKRWKLLPQEWLPAGDELTPTSKLRRRPIAAKYAADIEALYAG</sequence>
<evidence type="ECO:0000313" key="8">
    <source>
        <dbReference type="Proteomes" id="UP000515728"/>
    </source>
</evidence>
<dbReference type="InterPro" id="IPR020845">
    <property type="entry name" value="AMP-binding_CS"/>
</dbReference>
<dbReference type="EMBL" id="CP060131">
    <property type="protein sequence ID" value="QNG55706.1"/>
    <property type="molecule type" value="Genomic_DNA"/>
</dbReference>
<dbReference type="Pfam" id="PF00501">
    <property type="entry name" value="AMP-binding"/>
    <property type="match status" value="1"/>
</dbReference>
<dbReference type="GO" id="GO:0004467">
    <property type="term" value="F:long-chain fatty acid-CoA ligase activity"/>
    <property type="evidence" value="ECO:0007669"/>
    <property type="project" value="TreeGrafter"/>
</dbReference>
<keyword evidence="3" id="KW-0276">Fatty acid metabolism</keyword>
<dbReference type="SUPFAM" id="SSF56801">
    <property type="entry name" value="Acetyl-CoA synthetase-like"/>
    <property type="match status" value="1"/>
</dbReference>
<evidence type="ECO:0000313" key="7">
    <source>
        <dbReference type="EMBL" id="QNG55706.1"/>
    </source>
</evidence>
<evidence type="ECO:0000256" key="5">
    <source>
        <dbReference type="ARBA" id="ARBA00032875"/>
    </source>
</evidence>
<evidence type="ECO:0000256" key="4">
    <source>
        <dbReference type="ARBA" id="ARBA00023098"/>
    </source>
</evidence>
<dbReference type="InterPro" id="IPR000873">
    <property type="entry name" value="AMP-dep_synth/lig_dom"/>
</dbReference>